<accession>A0ABS1HMC1</accession>
<dbReference type="NCBIfam" id="TIGR02757">
    <property type="entry name" value="TIGR02757 family protein"/>
    <property type="match status" value="1"/>
</dbReference>
<reference evidence="1 2" key="1">
    <citation type="submission" date="2021-01" db="EMBL/GenBank/DDBJ databases">
        <title>Carboxyliciviraga sp.nov., isolated from coastal sediments.</title>
        <authorList>
            <person name="Lu D."/>
            <person name="Zhang T."/>
        </authorList>
    </citation>
    <scope>NUCLEOTIDE SEQUENCE [LARGE SCALE GENOMIC DNA]</scope>
    <source>
        <strain evidence="1 2">N1Y132</strain>
    </source>
</reference>
<gene>
    <name evidence="1" type="ORF">JIV24_13725</name>
</gene>
<dbReference type="Proteomes" id="UP000605676">
    <property type="component" value="Unassembled WGS sequence"/>
</dbReference>
<name>A0ABS1HMC1_9BACT</name>
<keyword evidence="2" id="KW-1185">Reference proteome</keyword>
<evidence type="ECO:0000313" key="1">
    <source>
        <dbReference type="EMBL" id="MBK3518398.1"/>
    </source>
</evidence>
<protein>
    <submittedName>
        <fullName evidence="1">TIGR02757 family protein</fullName>
    </submittedName>
</protein>
<comment type="caution">
    <text evidence="1">The sequence shown here is derived from an EMBL/GenBank/DDBJ whole genome shotgun (WGS) entry which is preliminary data.</text>
</comment>
<dbReference type="RefSeq" id="WP_200465626.1">
    <property type="nucleotide sequence ID" value="NZ_JAENRR010000033.1"/>
</dbReference>
<evidence type="ECO:0000313" key="2">
    <source>
        <dbReference type="Proteomes" id="UP000605676"/>
    </source>
</evidence>
<proteinExistence type="predicted"/>
<dbReference type="InterPro" id="IPR014127">
    <property type="entry name" value="CHP02757"/>
</dbReference>
<dbReference type="EMBL" id="JAENRR010000033">
    <property type="protein sequence ID" value="MBK3518398.1"/>
    <property type="molecule type" value="Genomic_DNA"/>
</dbReference>
<sequence length="254" mass="29510">MDLHELQSFLDEKVNKYNRPEFIENDPISIPHLFTKKEDIEIAGFMAATIAWGRRDLIIKSATTLMGMLEYEPYDFLMNAELSDWSLFEKFYYRTYSSIDCLYFLKALKAIYSKHGGLEKVFTEGYQKGSIKDALIHFREMFLSFDSPERTHKHVANILKGASAKRLNMYLRWMVRHDNNGVDFGLWKSISSADLLLPLDVHTGNISRQLGILKRKQNDIKAVDEVMETLRKLDNNDPVKYDFALFGLGVNEDF</sequence>
<organism evidence="1 2">
    <name type="scientific">Carboxylicivirga marina</name>
    <dbReference type="NCBI Taxonomy" id="2800988"/>
    <lineage>
        <taxon>Bacteria</taxon>
        <taxon>Pseudomonadati</taxon>
        <taxon>Bacteroidota</taxon>
        <taxon>Bacteroidia</taxon>
        <taxon>Marinilabiliales</taxon>
        <taxon>Marinilabiliaceae</taxon>
        <taxon>Carboxylicivirga</taxon>
    </lineage>
</organism>
<dbReference type="Pfam" id="PF09674">
    <property type="entry name" value="DUF2400"/>
    <property type="match status" value="1"/>
</dbReference>